<proteinExistence type="predicted"/>
<sequence length="84" mass="9354">QVVGILQNAGFVRIQHSIFRHGGGCHLQHAINAVVQIRHLPWAGGTSPNGDPHIRSLRLSIQIMPYMDLTNYVRGGPQPNFPFF</sequence>
<organism evidence="1 2">
    <name type="scientific">Dentiscutata erythropus</name>
    <dbReference type="NCBI Taxonomy" id="1348616"/>
    <lineage>
        <taxon>Eukaryota</taxon>
        <taxon>Fungi</taxon>
        <taxon>Fungi incertae sedis</taxon>
        <taxon>Mucoromycota</taxon>
        <taxon>Glomeromycotina</taxon>
        <taxon>Glomeromycetes</taxon>
        <taxon>Diversisporales</taxon>
        <taxon>Gigasporaceae</taxon>
        <taxon>Dentiscutata</taxon>
    </lineage>
</organism>
<dbReference type="AlphaFoldDB" id="A0A9N9NQB7"/>
<dbReference type="Proteomes" id="UP000789405">
    <property type="component" value="Unassembled WGS sequence"/>
</dbReference>
<evidence type="ECO:0000313" key="2">
    <source>
        <dbReference type="Proteomes" id="UP000789405"/>
    </source>
</evidence>
<comment type="caution">
    <text evidence="1">The sequence shown here is derived from an EMBL/GenBank/DDBJ whole genome shotgun (WGS) entry which is preliminary data.</text>
</comment>
<reference evidence="1" key="1">
    <citation type="submission" date="2021-06" db="EMBL/GenBank/DDBJ databases">
        <authorList>
            <person name="Kallberg Y."/>
            <person name="Tangrot J."/>
            <person name="Rosling A."/>
        </authorList>
    </citation>
    <scope>NUCLEOTIDE SEQUENCE</scope>
    <source>
        <strain evidence="1">MA453B</strain>
    </source>
</reference>
<keyword evidence="2" id="KW-1185">Reference proteome</keyword>
<feature type="non-terminal residue" evidence="1">
    <location>
        <position position="1"/>
    </location>
</feature>
<dbReference type="EMBL" id="CAJVPY010015404">
    <property type="protein sequence ID" value="CAG8751569.1"/>
    <property type="molecule type" value="Genomic_DNA"/>
</dbReference>
<protein>
    <submittedName>
        <fullName evidence="1">11621_t:CDS:1</fullName>
    </submittedName>
</protein>
<accession>A0A9N9NQB7</accession>
<dbReference type="OrthoDB" id="2384185at2759"/>
<gene>
    <name evidence="1" type="ORF">DERYTH_LOCUS16949</name>
</gene>
<evidence type="ECO:0000313" key="1">
    <source>
        <dbReference type="EMBL" id="CAG8751569.1"/>
    </source>
</evidence>
<name>A0A9N9NQB7_9GLOM</name>